<evidence type="ECO:0000313" key="3">
    <source>
        <dbReference type="Proteomes" id="UP000018320"/>
    </source>
</evidence>
<dbReference type="AlphaFoldDB" id="V6THK4"/>
<reference evidence="3" key="1">
    <citation type="submission" date="2012-02" db="EMBL/GenBank/DDBJ databases">
        <title>Genome sequencing of Giardia lamblia Genotypes A2 and B isolates (DH and GS) and comparative analysis with the genomes of Genotypes A1 and E (WB and Pig).</title>
        <authorList>
            <person name="Adam R."/>
            <person name="Dahlstrom E."/>
            <person name="Martens C."/>
            <person name="Bruno D."/>
            <person name="Barbian K."/>
            <person name="Porcella S.F."/>
            <person name="Nash T."/>
        </authorList>
    </citation>
    <scope>NUCLEOTIDE SEQUENCE</scope>
    <source>
        <strain evidence="3">DH</strain>
    </source>
</reference>
<accession>V6THK4</accession>
<dbReference type="VEuPathDB" id="GiardiaDB:QR46_1254"/>
<sequence length="226" mass="26620">VSSYKISYATPTGTPKQAYNKNPNFKNLPGNLQMSRRIVDEDIVIGQRIKPMTREERRALQDRDYMEKLRLAQRREDYCQYEDPGFINHASQNSAAYIDEHHRFADNILDIERNRREEERLRRENYLRARGEAAMERSRRIAERVEAEEQEKQDHLNRLRERGNTKNLSGANFNLLTHEYNSGADGEQAAREDERARERAELRKRELAKRGGYGYNPLTGEYMNGL</sequence>
<feature type="compositionally biased region" description="Basic and acidic residues" evidence="1">
    <location>
        <begin position="188"/>
        <end position="199"/>
    </location>
</feature>
<evidence type="ECO:0000313" key="2">
    <source>
        <dbReference type="EMBL" id="ESU38458.1"/>
    </source>
</evidence>
<protein>
    <submittedName>
        <fullName evidence="2">Uncharacterized protein</fullName>
    </submittedName>
</protein>
<comment type="caution">
    <text evidence="2">The sequence shown here is derived from an EMBL/GenBank/DDBJ whole genome shotgun (WGS) entry which is preliminary data.</text>
</comment>
<dbReference type="Proteomes" id="UP000018320">
    <property type="component" value="Unassembled WGS sequence"/>
</dbReference>
<feature type="non-terminal residue" evidence="2">
    <location>
        <position position="1"/>
    </location>
</feature>
<name>V6THK4_GIAIN</name>
<reference evidence="2 3" key="2">
    <citation type="journal article" date="2013" name="Genome Biol. Evol.">
        <title>Genome sequencing of Giardia lamblia genotypes A2 and B isolates (DH and GS) and comparative analysis with the genomes of genotypes A1 and E (WB and Pig).</title>
        <authorList>
            <person name="Adam R.D."/>
            <person name="Dahlstrom E.W."/>
            <person name="Martens C.A."/>
            <person name="Bruno D.P."/>
            <person name="Barbian K.D."/>
            <person name="Ricklefs S.M."/>
            <person name="Hernandez M.M."/>
            <person name="Narla N.P."/>
            <person name="Patel R.B."/>
            <person name="Porcella S.F."/>
            <person name="Nash T.E."/>
        </authorList>
    </citation>
    <scope>NUCLEOTIDE SEQUENCE [LARGE SCALE GENOMIC DNA]</scope>
    <source>
        <strain evidence="2 3">DH</strain>
    </source>
</reference>
<evidence type="ECO:0000256" key="1">
    <source>
        <dbReference type="SAM" id="MobiDB-lite"/>
    </source>
</evidence>
<dbReference type="EMBL" id="AHGT01000013">
    <property type="protein sequence ID" value="ESU38458.1"/>
    <property type="molecule type" value="Genomic_DNA"/>
</dbReference>
<gene>
    <name evidence="2" type="ORF">DHA2_150816</name>
</gene>
<dbReference type="VEuPathDB" id="GiardiaDB:GL50581_217"/>
<dbReference type="VEuPathDB" id="GiardiaDB:GL50803_0061627"/>
<proteinExistence type="predicted"/>
<feature type="region of interest" description="Disordered" evidence="1">
    <location>
        <begin position="180"/>
        <end position="199"/>
    </location>
</feature>
<organism evidence="2 3">
    <name type="scientific">Giardia intestinalis</name>
    <name type="common">Giardia lamblia</name>
    <dbReference type="NCBI Taxonomy" id="5741"/>
    <lineage>
        <taxon>Eukaryota</taxon>
        <taxon>Metamonada</taxon>
        <taxon>Diplomonadida</taxon>
        <taxon>Hexamitidae</taxon>
        <taxon>Giardiinae</taxon>
        <taxon>Giardia</taxon>
    </lineage>
</organism>
<dbReference type="VEuPathDB" id="GiardiaDB:DHA2_150816"/>